<dbReference type="RefSeq" id="WP_206707827.1">
    <property type="nucleotide sequence ID" value="NZ_CP059066.1"/>
</dbReference>
<keyword evidence="1" id="KW-0812">Transmembrane</keyword>
<keyword evidence="1" id="KW-1133">Transmembrane helix</keyword>
<feature type="transmembrane region" description="Helical" evidence="1">
    <location>
        <begin position="12"/>
        <end position="35"/>
    </location>
</feature>
<evidence type="ECO:0000313" key="3">
    <source>
        <dbReference type="Proteomes" id="UP000662904"/>
    </source>
</evidence>
<gene>
    <name evidence="2" type="ORF">H0A61_02928</name>
</gene>
<name>A0A8A0RSL4_9FIRM</name>
<dbReference type="Proteomes" id="UP000662904">
    <property type="component" value="Chromosome"/>
</dbReference>
<dbReference type="AlphaFoldDB" id="A0A8A0RSL4"/>
<evidence type="ECO:0000313" key="2">
    <source>
        <dbReference type="EMBL" id="QSQ10520.1"/>
    </source>
</evidence>
<evidence type="ECO:0000256" key="1">
    <source>
        <dbReference type="SAM" id="Phobius"/>
    </source>
</evidence>
<protein>
    <submittedName>
        <fullName evidence="2">Uncharacterized protein</fullName>
    </submittedName>
</protein>
<organism evidence="2 3">
    <name type="scientific">Koleobacter methoxysyntrophicus</name>
    <dbReference type="NCBI Taxonomy" id="2751313"/>
    <lineage>
        <taxon>Bacteria</taxon>
        <taxon>Bacillati</taxon>
        <taxon>Bacillota</taxon>
        <taxon>Clostridia</taxon>
        <taxon>Koleobacterales</taxon>
        <taxon>Koleobacteraceae</taxon>
        <taxon>Koleobacter</taxon>
    </lineage>
</organism>
<reference evidence="2" key="1">
    <citation type="submission" date="2020-07" db="EMBL/GenBank/DDBJ databases">
        <title>Koleobacter methoxysyntrophicus gen. nov., sp. nov., a novel anaerobic bacterium isolated from deep subsurface oil field and proposal of Koleobacterales ord. nov. in the phylum Firmicutes.</title>
        <authorList>
            <person name="Sakamoto S."/>
            <person name="Tamaki H."/>
        </authorList>
    </citation>
    <scope>NUCLEOTIDE SEQUENCE</scope>
    <source>
        <strain evidence="2">NRmbB1</strain>
    </source>
</reference>
<dbReference type="KEGG" id="kme:H0A61_02928"/>
<dbReference type="EMBL" id="CP059066">
    <property type="protein sequence ID" value="QSQ10520.1"/>
    <property type="molecule type" value="Genomic_DNA"/>
</dbReference>
<proteinExistence type="predicted"/>
<accession>A0A8A0RSL4</accession>
<keyword evidence="1" id="KW-0472">Membrane</keyword>
<keyword evidence="3" id="KW-1185">Reference proteome</keyword>
<sequence>MGRKNWIEIVFVYFLGIILLILKLLYLDIILYVFAEIPRRIYCKRTAGFGVVNKLRHTIEQAPELPELIKYAKMDYTGNREKVALEFKRDFGALIWCSLKYRSPLYIETNDWMYKNVLIPMQEEKLLKIEEQAGSERRVPQIIEKLQIMDWKSTVRCFIDKKAFKRLFREEILKKYKLEKKLTALLDRKAKTCVLPIFLLE</sequence>